<gene>
    <name evidence="1" type="ORF">FCULG_00000139</name>
</gene>
<dbReference type="OrthoDB" id="5144014at2759"/>
<evidence type="ECO:0000313" key="2">
    <source>
        <dbReference type="Proteomes" id="UP000241587"/>
    </source>
</evidence>
<name>A0A2T4GL69_FUSCU</name>
<dbReference type="Proteomes" id="UP000241587">
    <property type="component" value="Unassembled WGS sequence"/>
</dbReference>
<comment type="caution">
    <text evidence="1">The sequence shown here is derived from an EMBL/GenBank/DDBJ whole genome shotgun (WGS) entry which is preliminary data.</text>
</comment>
<accession>A0A2T4GL69</accession>
<sequence length="519" mass="59518">MTTAAQRRIQQESFSLLVVQAQGNLQLQNTLDTAGYRNDTTNLSTTDCEVLRTTIDGIEYFFIDTPGFDNDVSAMTTFERISILLNTIHNHAVLVGLWYVVDTTRSHTPLDTSVADWIERCLVLPPFPFLTIIATHWDPNIPVKEIDHCFGQRMNILKELVDGGAAILKYKIVYKDGIKTSDILETLDWNRKGRRHSSLQLLAMITRQYGNPSSIEIPRRNTSDWVSSTENKGRLRMFLFQILLSFEDFSHSNSSTSDLDPFSDISSDDTPDFSDITTLPDILSVLFKDKLATGKIYEHPGPYLKQSNDAFGRPVDTTFLNNITALEFIAYSNMDDAELDVLVQQLISVHGILHLRPVYHPIFWNSHDFACRFAYIAATPISDLSRLRQLSTTFERAKFAFIREPKPKLSPITIYQFFAKFLRLHNSPRYLYNNQNSVMSRHASEGKMFAEMVKLRFPILRFLNEVTEEEWNDPIFDCKISVWRWLQRGGSITRAKVRAKAKWGDVRNEAELNAPPRSL</sequence>
<dbReference type="InterPro" id="IPR027417">
    <property type="entry name" value="P-loop_NTPase"/>
</dbReference>
<evidence type="ECO:0000313" key="1">
    <source>
        <dbReference type="EMBL" id="PTD04314.1"/>
    </source>
</evidence>
<dbReference type="Gene3D" id="3.40.50.300">
    <property type="entry name" value="P-loop containing nucleotide triphosphate hydrolases"/>
    <property type="match status" value="1"/>
</dbReference>
<protein>
    <submittedName>
        <fullName evidence="1">Uncharacterized protein</fullName>
    </submittedName>
</protein>
<dbReference type="AlphaFoldDB" id="A0A2T4GL69"/>
<reference evidence="1 2" key="1">
    <citation type="submission" date="2018-02" db="EMBL/GenBank/DDBJ databases">
        <title>Fusarium culmorum secondary metabolites in fungal-bacterial-plant interactions.</title>
        <authorList>
            <person name="Schmidt R."/>
        </authorList>
    </citation>
    <scope>NUCLEOTIDE SEQUENCE [LARGE SCALE GENOMIC DNA]</scope>
    <source>
        <strain evidence="1 2">PV</strain>
    </source>
</reference>
<proteinExistence type="predicted"/>
<dbReference type="EMBL" id="PVEM01000012">
    <property type="protein sequence ID" value="PTD04314.1"/>
    <property type="molecule type" value="Genomic_DNA"/>
</dbReference>
<dbReference type="SUPFAM" id="SSF52540">
    <property type="entry name" value="P-loop containing nucleoside triphosphate hydrolases"/>
    <property type="match status" value="1"/>
</dbReference>
<organism evidence="1 2">
    <name type="scientific">Fusarium culmorum</name>
    <dbReference type="NCBI Taxonomy" id="5516"/>
    <lineage>
        <taxon>Eukaryota</taxon>
        <taxon>Fungi</taxon>
        <taxon>Dikarya</taxon>
        <taxon>Ascomycota</taxon>
        <taxon>Pezizomycotina</taxon>
        <taxon>Sordariomycetes</taxon>
        <taxon>Hypocreomycetidae</taxon>
        <taxon>Hypocreales</taxon>
        <taxon>Nectriaceae</taxon>
        <taxon>Fusarium</taxon>
    </lineage>
</organism>
<dbReference type="OMA" id="SITEHAT"/>
<keyword evidence="2" id="KW-1185">Reference proteome</keyword>